<organism evidence="1 2">
    <name type="scientific">Palleniella muris</name>
    <dbReference type="NCBI Taxonomy" id="3038145"/>
    <lineage>
        <taxon>Bacteria</taxon>
        <taxon>Pseudomonadati</taxon>
        <taxon>Bacteroidota</taxon>
        <taxon>Bacteroidia</taxon>
        <taxon>Bacteroidales</taxon>
        <taxon>Prevotellaceae</taxon>
        <taxon>Palleniella</taxon>
    </lineage>
</organism>
<comment type="caution">
    <text evidence="1">The sequence shown here is derived from an EMBL/GenBank/DDBJ whole genome shotgun (WGS) entry which is preliminary data.</text>
</comment>
<gene>
    <name evidence="1" type="ORF">E5358_09875</name>
</gene>
<protein>
    <submittedName>
        <fullName evidence="1">Uncharacterized protein</fullName>
    </submittedName>
</protein>
<evidence type="ECO:0000313" key="2">
    <source>
        <dbReference type="Proteomes" id="UP000308886"/>
    </source>
</evidence>
<accession>A0AC61QPA8</accession>
<evidence type="ECO:0000313" key="1">
    <source>
        <dbReference type="EMBL" id="TGX81593.1"/>
    </source>
</evidence>
<sequence length="87" mass="8811">MVVLSDFLIKCGGATALMVPPRFSDGADTLHDKPCGSATLFSASSPRSCMGLACGVFTACVSGIKECGSTTQRLSFFTVLTAKAGGG</sequence>
<dbReference type="EMBL" id="SRZC01000015">
    <property type="protein sequence ID" value="TGX81593.1"/>
    <property type="molecule type" value="Genomic_DNA"/>
</dbReference>
<reference evidence="1" key="1">
    <citation type="submission" date="2019-04" db="EMBL/GenBank/DDBJ databases">
        <title>Microbes associate with the intestines of laboratory mice.</title>
        <authorList>
            <person name="Navarre W."/>
            <person name="Wong E."/>
            <person name="Huang K."/>
            <person name="Tropini C."/>
            <person name="Ng K."/>
            <person name="Yu B."/>
        </authorList>
    </citation>
    <scope>NUCLEOTIDE SEQUENCE</scope>
    <source>
        <strain evidence="1">NM73_A23</strain>
    </source>
</reference>
<name>A0AC61QPA8_9BACT</name>
<proteinExistence type="predicted"/>
<dbReference type="Proteomes" id="UP000308886">
    <property type="component" value="Unassembled WGS sequence"/>
</dbReference>
<keyword evidence="2" id="KW-1185">Reference proteome</keyword>